<dbReference type="InterPro" id="IPR046732">
    <property type="entry name" value="DUF6624"/>
</dbReference>
<organism evidence="2 3">
    <name type="scientific">Candidatus Taylorbacteria bacterium RIFCSPLOWO2_02_FULL_46_40</name>
    <dbReference type="NCBI Taxonomy" id="1802329"/>
    <lineage>
        <taxon>Bacteria</taxon>
        <taxon>Candidatus Tayloriibacteriota</taxon>
    </lineage>
</organism>
<reference evidence="2 3" key="1">
    <citation type="journal article" date="2016" name="Nat. Commun.">
        <title>Thousands of microbial genomes shed light on interconnected biogeochemical processes in an aquifer system.</title>
        <authorList>
            <person name="Anantharaman K."/>
            <person name="Brown C.T."/>
            <person name="Hug L.A."/>
            <person name="Sharon I."/>
            <person name="Castelle C.J."/>
            <person name="Probst A.J."/>
            <person name="Thomas B.C."/>
            <person name="Singh A."/>
            <person name="Wilkins M.J."/>
            <person name="Karaoz U."/>
            <person name="Brodie E.L."/>
            <person name="Williams K.H."/>
            <person name="Hubbard S.S."/>
            <person name="Banfield J.F."/>
        </authorList>
    </citation>
    <scope>NUCLEOTIDE SEQUENCE [LARGE SCALE GENOMIC DNA]</scope>
</reference>
<dbReference type="AlphaFoldDB" id="A0A1G2P0Q1"/>
<feature type="region of interest" description="Disordered" evidence="1">
    <location>
        <begin position="1"/>
        <end position="23"/>
    </location>
</feature>
<comment type="caution">
    <text evidence="2">The sequence shown here is derived from an EMBL/GenBank/DDBJ whole genome shotgun (WGS) entry which is preliminary data.</text>
</comment>
<evidence type="ECO:0000313" key="2">
    <source>
        <dbReference type="EMBL" id="OHA41935.1"/>
    </source>
</evidence>
<dbReference type="Pfam" id="PF20329">
    <property type="entry name" value="DUF6624"/>
    <property type="match status" value="1"/>
</dbReference>
<proteinExistence type="predicted"/>
<evidence type="ECO:0000313" key="3">
    <source>
        <dbReference type="Proteomes" id="UP000176429"/>
    </source>
</evidence>
<evidence type="ECO:0000256" key="1">
    <source>
        <dbReference type="SAM" id="MobiDB-lite"/>
    </source>
</evidence>
<gene>
    <name evidence="2" type="ORF">A3H68_02400</name>
</gene>
<dbReference type="Proteomes" id="UP000176429">
    <property type="component" value="Unassembled WGS sequence"/>
</dbReference>
<name>A0A1G2P0Q1_9BACT</name>
<feature type="compositionally biased region" description="Basic and acidic residues" evidence="1">
    <location>
        <begin position="1"/>
        <end position="12"/>
    </location>
</feature>
<accession>A0A1G2P0Q1</accession>
<protein>
    <submittedName>
        <fullName evidence="2">Uncharacterized protein</fullName>
    </submittedName>
</protein>
<dbReference type="EMBL" id="MHSH01000015">
    <property type="protein sequence ID" value="OHA41935.1"/>
    <property type="molecule type" value="Genomic_DNA"/>
</dbReference>
<sequence>MKLARNSHETLHNKGARPRTTPFTKVPETATLFDQKSEQYGTFYLESAFLFGYIYSMDRDNIKKDSDLLESVLDADQRSTNDFKRKIISKDGLVYINKKHLAIVKEITGKYGVGEVAKYSQKAYKCVIVIALHSGDVEFLKSLTKELQNTTDSYVERRDIAFLTDKLKILQNRPQMYGTQYKIKKDGVVDFIDIERPDEVDRRREKLGMESFEEYRKMIAKNSYK</sequence>